<evidence type="ECO:0000313" key="1">
    <source>
        <dbReference type="EMBL" id="AGC77098.1"/>
    </source>
</evidence>
<accession>L7WDX1</accession>
<dbReference type="EMBL" id="CP001397">
    <property type="protein sequence ID" value="AGC77098.1"/>
    <property type="molecule type" value="Genomic_DNA"/>
</dbReference>
<dbReference type="eggNOG" id="ENOG5030ZH5">
    <property type="taxonomic scope" value="Bacteria"/>
</dbReference>
<dbReference type="HOGENOM" id="CLU_1641988_0_0_10"/>
<name>L7WDX1_NONDD</name>
<gene>
    <name evidence="1" type="ordered locus">DDD_1971</name>
</gene>
<dbReference type="PATRIC" id="fig|592029.3.peg.1948"/>
<sequence>MIACDSDDDLQVVVPVTNVFCYGPDSTSTFETRAAFNNDVIEEANNVFRTTAFLTDGNITADSNGALQGAGVLMDVVLYGNQEINFQSGTYLIDGSQDVGRAFISYDIDFDSNSTDNRGIRLVSGNVKVRPYLTGFAIEIDGVDINGDRFHGIFLGNITEI</sequence>
<proteinExistence type="predicted"/>
<reference evidence="1 2" key="1">
    <citation type="journal article" date="2013" name="Genome Biol. Evol.">
        <title>Genomic makeup of the marine flavobacterium Nonlabens (Donghaeana) dokdonensis DSW-6 and identification of a novel class of rhodopsins.</title>
        <authorList>
            <person name="Kwon S.K."/>
            <person name="Kim B.K."/>
            <person name="Song J.Y."/>
            <person name="Kwak M.J."/>
            <person name="Lee C.H."/>
            <person name="Yoon J.H."/>
            <person name="Oh T.K."/>
            <person name="Kim J.F."/>
        </authorList>
    </citation>
    <scope>NUCLEOTIDE SEQUENCE [LARGE SCALE GENOMIC DNA]</scope>
    <source>
        <strain evidence="2">DSM 17205 / KCTC 12402 / DSW-6</strain>
    </source>
</reference>
<evidence type="ECO:0000313" key="2">
    <source>
        <dbReference type="Proteomes" id="UP000011173"/>
    </source>
</evidence>
<dbReference type="STRING" id="592029.DDD_1971"/>
<dbReference type="AlphaFoldDB" id="L7WDX1"/>
<dbReference type="Proteomes" id="UP000011173">
    <property type="component" value="Chromosome"/>
</dbReference>
<organism evidence="1 2">
    <name type="scientific">Nonlabens dokdonensis (strain DSM 17205 / KCTC 12402 / DSW-6)</name>
    <name type="common">Donghaeana dokdonensis</name>
    <dbReference type="NCBI Taxonomy" id="592029"/>
    <lineage>
        <taxon>Bacteria</taxon>
        <taxon>Pseudomonadati</taxon>
        <taxon>Bacteroidota</taxon>
        <taxon>Flavobacteriia</taxon>
        <taxon>Flavobacteriales</taxon>
        <taxon>Flavobacteriaceae</taxon>
        <taxon>Nonlabens</taxon>
    </lineage>
</organism>
<dbReference type="KEGG" id="ndo:DDD_1971"/>
<protein>
    <submittedName>
        <fullName evidence="1">Uncharacterized protein</fullName>
    </submittedName>
</protein>